<sequence length="399" mass="43673">MTTQSSQLPELGSPHYFASLYAHVSEALGVPVDKHVFTCILFCLMGRTHLPSGNHLLLRTQREELSQLREMLISMLSNVFGLTTLHLRCRSDTSPESLLSDLLSYSASEVDGSGGAPNHGRKGSISNSRASSGNGRRLQGSLSRPTTGNARSPPTSLISRGGGSFGPLPQALVVSSLGRSSHDTQECLWNVLRARSWIYNGTVHHLPDDLLVIALNDIGDGREKPHIIPCLLDQFSFSSYVNIAGSSAQFSSPPTLPAVIPTQYLHRLKQHPLPSIDPFLTNYMSNLLTGTTQHPLLHALLVGNRARSAFKHFTAVSTALFCNEDGRIQAQHATQEDIARVYVHVLGHRVSIRNVGEGVLSILDRTLAPLPHDERKEWKPGMKRGETVPQIMRDILAMV</sequence>
<keyword evidence="3" id="KW-1185">Reference proteome</keyword>
<dbReference type="OrthoDB" id="3356685at2759"/>
<dbReference type="EMBL" id="KV417328">
    <property type="protein sequence ID" value="KZO91143.1"/>
    <property type="molecule type" value="Genomic_DNA"/>
</dbReference>
<organism evidence="2 3">
    <name type="scientific">Calocera viscosa (strain TUFC12733)</name>
    <dbReference type="NCBI Taxonomy" id="1330018"/>
    <lineage>
        <taxon>Eukaryota</taxon>
        <taxon>Fungi</taxon>
        <taxon>Dikarya</taxon>
        <taxon>Basidiomycota</taxon>
        <taxon>Agaricomycotina</taxon>
        <taxon>Dacrymycetes</taxon>
        <taxon>Dacrymycetales</taxon>
        <taxon>Dacrymycetaceae</taxon>
        <taxon>Calocera</taxon>
    </lineage>
</organism>
<name>A0A167H1T4_CALVF</name>
<accession>A0A167H1T4</accession>
<feature type="region of interest" description="Disordered" evidence="1">
    <location>
        <begin position="110"/>
        <end position="163"/>
    </location>
</feature>
<evidence type="ECO:0000256" key="1">
    <source>
        <dbReference type="SAM" id="MobiDB-lite"/>
    </source>
</evidence>
<proteinExistence type="predicted"/>
<dbReference type="AlphaFoldDB" id="A0A167H1T4"/>
<evidence type="ECO:0000313" key="3">
    <source>
        <dbReference type="Proteomes" id="UP000076738"/>
    </source>
</evidence>
<reference evidence="2 3" key="1">
    <citation type="journal article" date="2016" name="Mol. Biol. Evol.">
        <title>Comparative Genomics of Early-Diverging Mushroom-Forming Fungi Provides Insights into the Origins of Lignocellulose Decay Capabilities.</title>
        <authorList>
            <person name="Nagy L.G."/>
            <person name="Riley R."/>
            <person name="Tritt A."/>
            <person name="Adam C."/>
            <person name="Daum C."/>
            <person name="Floudas D."/>
            <person name="Sun H."/>
            <person name="Yadav J.S."/>
            <person name="Pangilinan J."/>
            <person name="Larsson K.H."/>
            <person name="Matsuura K."/>
            <person name="Barry K."/>
            <person name="Labutti K."/>
            <person name="Kuo R."/>
            <person name="Ohm R.A."/>
            <person name="Bhattacharya S.S."/>
            <person name="Shirouzu T."/>
            <person name="Yoshinaga Y."/>
            <person name="Martin F.M."/>
            <person name="Grigoriev I.V."/>
            <person name="Hibbett D.S."/>
        </authorList>
    </citation>
    <scope>NUCLEOTIDE SEQUENCE [LARGE SCALE GENOMIC DNA]</scope>
    <source>
        <strain evidence="2 3">TUFC12733</strain>
    </source>
</reference>
<dbReference type="Proteomes" id="UP000076738">
    <property type="component" value="Unassembled WGS sequence"/>
</dbReference>
<evidence type="ECO:0000313" key="2">
    <source>
        <dbReference type="EMBL" id="KZO91143.1"/>
    </source>
</evidence>
<feature type="compositionally biased region" description="Low complexity" evidence="1">
    <location>
        <begin position="123"/>
        <end position="137"/>
    </location>
</feature>
<feature type="compositionally biased region" description="Polar residues" evidence="1">
    <location>
        <begin position="140"/>
        <end position="158"/>
    </location>
</feature>
<gene>
    <name evidence="2" type="ORF">CALVIDRAFT_367690</name>
</gene>
<protein>
    <submittedName>
        <fullName evidence="2">Uncharacterized protein</fullName>
    </submittedName>
</protein>